<protein>
    <submittedName>
        <fullName evidence="1">Uncharacterized protein</fullName>
    </submittedName>
</protein>
<reference evidence="1" key="1">
    <citation type="journal article" date="2015" name="Nature">
        <title>Complex archaea that bridge the gap between prokaryotes and eukaryotes.</title>
        <authorList>
            <person name="Spang A."/>
            <person name="Saw J.H."/>
            <person name="Jorgensen S.L."/>
            <person name="Zaremba-Niedzwiedzka K."/>
            <person name="Martijn J."/>
            <person name="Lind A.E."/>
            <person name="van Eijk R."/>
            <person name="Schleper C."/>
            <person name="Guy L."/>
            <person name="Ettema T.J."/>
        </authorList>
    </citation>
    <scope>NUCLEOTIDE SEQUENCE</scope>
</reference>
<evidence type="ECO:0000313" key="1">
    <source>
        <dbReference type="EMBL" id="KKM27266.1"/>
    </source>
</evidence>
<proteinExistence type="predicted"/>
<feature type="non-terminal residue" evidence="1">
    <location>
        <position position="1"/>
    </location>
</feature>
<dbReference type="AlphaFoldDB" id="A0A0F9II53"/>
<dbReference type="EMBL" id="LAZR01012355">
    <property type="protein sequence ID" value="KKM27266.1"/>
    <property type="molecule type" value="Genomic_DNA"/>
</dbReference>
<sequence length="359" mass="37859">GAWDTFKRIMLAVPSNMIPSADDTYDLGSATYNWQDLFLSGNITLTDGTDTSIIKHIQEPGLGGRLTIGLDETARTMVIIDAGDVDTDLGLSAVGNPSLFIFNAAATMHLQINSSSFTTADVFTYRAARLAFQIGSDQSFGDMNTFNSDSNIELIDTDGEQAWLYIEPKINQSGTAAYNGLHVNVLETTPGSSFGDGSTGQGNNLLLLEIESVPKFRVDRTGSTHMTSEGTHGGDVIKIYSASTGTLPAAATDTIQLNIPTGWVIQGCQLHVKTALAGGDTWDAELNDGATEEAIASNQAVTQNTNVNHHASADAGYGGTLTDAETDILITKNGGGSFTAQGEIEATCIAKGFDAWDAE</sequence>
<gene>
    <name evidence="1" type="ORF">LCGC14_1576490</name>
</gene>
<name>A0A0F9II53_9ZZZZ</name>
<comment type="caution">
    <text evidence="1">The sequence shown here is derived from an EMBL/GenBank/DDBJ whole genome shotgun (WGS) entry which is preliminary data.</text>
</comment>
<accession>A0A0F9II53</accession>
<organism evidence="1">
    <name type="scientific">marine sediment metagenome</name>
    <dbReference type="NCBI Taxonomy" id="412755"/>
    <lineage>
        <taxon>unclassified sequences</taxon>
        <taxon>metagenomes</taxon>
        <taxon>ecological metagenomes</taxon>
    </lineage>
</organism>